<dbReference type="SUPFAM" id="SSF53300">
    <property type="entry name" value="vWA-like"/>
    <property type="match status" value="1"/>
</dbReference>
<evidence type="ECO:0000256" key="4">
    <source>
        <dbReference type="ARBA" id="ARBA00023136"/>
    </source>
</evidence>
<comment type="caution">
    <text evidence="7">The sequence shown here is derived from an EMBL/GenBank/DDBJ whole genome shotgun (WGS) entry which is preliminary data.</text>
</comment>
<keyword evidence="8" id="KW-1185">Reference proteome</keyword>
<dbReference type="OrthoDB" id="9781333at2"/>
<gene>
    <name evidence="7" type="ORF">Pla144_30740</name>
</gene>
<organism evidence="7 8">
    <name type="scientific">Bythopirellula polymerisocia</name>
    <dbReference type="NCBI Taxonomy" id="2528003"/>
    <lineage>
        <taxon>Bacteria</taxon>
        <taxon>Pseudomonadati</taxon>
        <taxon>Planctomycetota</taxon>
        <taxon>Planctomycetia</taxon>
        <taxon>Pirellulales</taxon>
        <taxon>Lacipirellulaceae</taxon>
        <taxon>Bythopirellula</taxon>
    </lineage>
</organism>
<keyword evidence="1" id="KW-1003">Cell membrane</keyword>
<feature type="transmembrane region" description="Helical" evidence="5">
    <location>
        <begin position="12"/>
        <end position="31"/>
    </location>
</feature>
<reference evidence="7 8" key="1">
    <citation type="submission" date="2019-02" db="EMBL/GenBank/DDBJ databases">
        <title>Deep-cultivation of Planctomycetes and their phenomic and genomic characterization uncovers novel biology.</title>
        <authorList>
            <person name="Wiegand S."/>
            <person name="Jogler M."/>
            <person name="Boedeker C."/>
            <person name="Pinto D."/>
            <person name="Vollmers J."/>
            <person name="Rivas-Marin E."/>
            <person name="Kohn T."/>
            <person name="Peeters S.H."/>
            <person name="Heuer A."/>
            <person name="Rast P."/>
            <person name="Oberbeckmann S."/>
            <person name="Bunk B."/>
            <person name="Jeske O."/>
            <person name="Meyerdierks A."/>
            <person name="Storesund J.E."/>
            <person name="Kallscheuer N."/>
            <person name="Luecker S."/>
            <person name="Lage O.M."/>
            <person name="Pohl T."/>
            <person name="Merkel B.J."/>
            <person name="Hornburger P."/>
            <person name="Mueller R.-W."/>
            <person name="Bruemmer F."/>
            <person name="Labrenz M."/>
            <person name="Spormann A.M."/>
            <person name="Op Den Camp H."/>
            <person name="Overmann J."/>
            <person name="Amann R."/>
            <person name="Jetten M.S.M."/>
            <person name="Mascher T."/>
            <person name="Medema M.H."/>
            <person name="Devos D.P."/>
            <person name="Kaster A.-K."/>
            <person name="Ovreas L."/>
            <person name="Rohde M."/>
            <person name="Galperin M.Y."/>
            <person name="Jogler C."/>
        </authorList>
    </citation>
    <scope>NUCLEOTIDE SEQUENCE [LARGE SCALE GENOMIC DNA]</scope>
    <source>
        <strain evidence="7 8">Pla144</strain>
    </source>
</reference>
<dbReference type="InterPro" id="IPR050768">
    <property type="entry name" value="UPF0353/GerABKA_families"/>
</dbReference>
<evidence type="ECO:0000256" key="3">
    <source>
        <dbReference type="ARBA" id="ARBA00022989"/>
    </source>
</evidence>
<evidence type="ECO:0000256" key="2">
    <source>
        <dbReference type="ARBA" id="ARBA00022692"/>
    </source>
</evidence>
<evidence type="ECO:0000313" key="8">
    <source>
        <dbReference type="Proteomes" id="UP000318437"/>
    </source>
</evidence>
<dbReference type="PANTHER" id="PTHR22550">
    <property type="entry name" value="SPORE GERMINATION PROTEIN"/>
    <property type="match status" value="1"/>
</dbReference>
<evidence type="ECO:0000313" key="7">
    <source>
        <dbReference type="EMBL" id="TWU25861.1"/>
    </source>
</evidence>
<feature type="domain" description="VWFA" evidence="6">
    <location>
        <begin position="92"/>
        <end position="266"/>
    </location>
</feature>
<dbReference type="RefSeq" id="WP_146451429.1">
    <property type="nucleotide sequence ID" value="NZ_SJPS01000004.1"/>
</dbReference>
<accession>A0A5C6CR11</accession>
<dbReference type="EMBL" id="SJPS01000004">
    <property type="protein sequence ID" value="TWU25861.1"/>
    <property type="molecule type" value="Genomic_DNA"/>
</dbReference>
<proteinExistence type="predicted"/>
<dbReference type="InterPro" id="IPR036465">
    <property type="entry name" value="vWFA_dom_sf"/>
</dbReference>
<dbReference type="PANTHER" id="PTHR22550:SF5">
    <property type="entry name" value="LEUCINE ZIPPER PROTEIN 4"/>
    <property type="match status" value="1"/>
</dbReference>
<dbReference type="AlphaFoldDB" id="A0A5C6CR11"/>
<keyword evidence="2 5" id="KW-0812">Transmembrane</keyword>
<evidence type="ECO:0000259" key="6">
    <source>
        <dbReference type="PROSITE" id="PS50234"/>
    </source>
</evidence>
<dbReference type="Proteomes" id="UP000318437">
    <property type="component" value="Unassembled WGS sequence"/>
</dbReference>
<name>A0A5C6CR11_9BACT</name>
<keyword evidence="4 5" id="KW-0472">Membrane</keyword>
<feature type="transmembrane region" description="Helical" evidence="5">
    <location>
        <begin position="52"/>
        <end position="75"/>
    </location>
</feature>
<evidence type="ECO:0000256" key="5">
    <source>
        <dbReference type="SAM" id="Phobius"/>
    </source>
</evidence>
<dbReference type="Gene3D" id="3.40.50.410">
    <property type="entry name" value="von Willebrand factor, type A domain"/>
    <property type="match status" value="1"/>
</dbReference>
<dbReference type="SMART" id="SM00327">
    <property type="entry name" value="VWA"/>
    <property type="match status" value="1"/>
</dbReference>
<sequence length="367" mass="40289" precursor="true">MDIHFGNLTQLTWLWLPVLSLAAILLAAAAGRRARKRYATANLISRVLPGSTKLRTILCAALVTGAMALMVVALIDVRWGKVSREVPQKGIEVMFVLDVSRSMLAEDASPNRLERAKQQIKDLVDEMAGDRVGLVVFAGDARQQIPLTTHYDDFKQSLDEVGPHNMRRGGSRLGEAIEVASQSFLTKLNAHKAIVIFTDGEDQESDPVAVAKQAHQDAGIRIFTVGLGDMDKGARIPLTADGGKEYLQHDGEQVWSKLHGDILRQVAVETDGAYIPAGTKQVNMSAVYHSYIADVEQMEFETAQINQYEARFQWFLAPALLLLLGEVVIATWPNRRASHVDSATAVYKEHGIPQQDNKSTAEHSTAA</sequence>
<keyword evidence="3 5" id="KW-1133">Transmembrane helix</keyword>
<evidence type="ECO:0000256" key="1">
    <source>
        <dbReference type="ARBA" id="ARBA00022475"/>
    </source>
</evidence>
<protein>
    <submittedName>
        <fullName evidence="7">von Willebrand factor type A domain protein</fullName>
    </submittedName>
</protein>
<dbReference type="PROSITE" id="PS50234">
    <property type="entry name" value="VWFA"/>
    <property type="match status" value="1"/>
</dbReference>
<dbReference type="Pfam" id="PF13519">
    <property type="entry name" value="VWA_2"/>
    <property type="match status" value="1"/>
</dbReference>
<dbReference type="InterPro" id="IPR002035">
    <property type="entry name" value="VWF_A"/>
</dbReference>